<dbReference type="PROSITE" id="PS50297">
    <property type="entry name" value="ANK_REP_REGION"/>
    <property type="match status" value="1"/>
</dbReference>
<dbReference type="Pfam" id="PF12796">
    <property type="entry name" value="Ank_2"/>
    <property type="match status" value="2"/>
</dbReference>
<keyword evidence="3" id="KW-1185">Reference proteome</keyword>
<dbReference type="SMART" id="SM00248">
    <property type="entry name" value="ANK"/>
    <property type="match status" value="4"/>
</dbReference>
<name>A0ABS3YX30_9BACT</name>
<dbReference type="Proteomes" id="UP000677244">
    <property type="component" value="Unassembled WGS sequence"/>
</dbReference>
<dbReference type="InterPro" id="IPR002110">
    <property type="entry name" value="Ankyrin_rpt"/>
</dbReference>
<dbReference type="EMBL" id="JAGHKO010000004">
    <property type="protein sequence ID" value="MBO9202428.1"/>
    <property type="molecule type" value="Genomic_DNA"/>
</dbReference>
<sequence length="289" mass="33633">MRIFTLHFLISFLLLSCIDREKPVNKAKLKGDDYRLFQNTPAWELAKAVQDENEDRIKGILVKDPGLVNFQEPKFGHTLLQLTIRNQQLESFKLLLANKANIHIHDTYDGTSALIEACRYPWYDIRFAEILVQNGANVNDVEVGERRKGNSTRFTPLMEAAKEGRLDMVKLFVSNGANIDYQNEYKQSALSQAVILEHYDVLLFLLQNGVDYKLPITYNETQHKTYYLVDELRFFMPDLGSKDHQLKKQVVDYLKTRGVDCNAVPISEFVKKKAQRLHPNNWQQYLEKY</sequence>
<dbReference type="PROSITE" id="PS50088">
    <property type="entry name" value="ANK_REPEAT"/>
    <property type="match status" value="1"/>
</dbReference>
<dbReference type="InterPro" id="IPR052801">
    <property type="entry name" value="Ankyrin-EF-hand"/>
</dbReference>
<organism evidence="2 3">
    <name type="scientific">Niastella soli</name>
    <dbReference type="NCBI Taxonomy" id="2821487"/>
    <lineage>
        <taxon>Bacteria</taxon>
        <taxon>Pseudomonadati</taxon>
        <taxon>Bacteroidota</taxon>
        <taxon>Chitinophagia</taxon>
        <taxon>Chitinophagales</taxon>
        <taxon>Chitinophagaceae</taxon>
        <taxon>Niastella</taxon>
    </lineage>
</organism>
<keyword evidence="1" id="KW-0040">ANK repeat</keyword>
<evidence type="ECO:0000256" key="1">
    <source>
        <dbReference type="PROSITE-ProRule" id="PRU00023"/>
    </source>
</evidence>
<dbReference type="Gene3D" id="1.25.40.20">
    <property type="entry name" value="Ankyrin repeat-containing domain"/>
    <property type="match status" value="1"/>
</dbReference>
<dbReference type="PANTHER" id="PTHR24127">
    <property type="entry name" value="ANKYRIN REPEAT AND EF-HAND DOMAIN-CONTAINING PROTEIN 1"/>
    <property type="match status" value="1"/>
</dbReference>
<reference evidence="2 3" key="1">
    <citation type="submission" date="2021-03" db="EMBL/GenBank/DDBJ databases">
        <title>Assistant Professor.</title>
        <authorList>
            <person name="Huq M.A."/>
        </authorList>
    </citation>
    <scope>NUCLEOTIDE SEQUENCE [LARGE SCALE GENOMIC DNA]</scope>
    <source>
        <strain evidence="2 3">MAH-29</strain>
    </source>
</reference>
<proteinExistence type="predicted"/>
<evidence type="ECO:0000313" key="3">
    <source>
        <dbReference type="Proteomes" id="UP000677244"/>
    </source>
</evidence>
<dbReference type="InterPro" id="IPR036770">
    <property type="entry name" value="Ankyrin_rpt-contain_sf"/>
</dbReference>
<comment type="caution">
    <text evidence="2">The sequence shown here is derived from an EMBL/GenBank/DDBJ whole genome shotgun (WGS) entry which is preliminary data.</text>
</comment>
<dbReference type="RefSeq" id="WP_209140474.1">
    <property type="nucleotide sequence ID" value="NZ_JAGHKO010000004.1"/>
</dbReference>
<feature type="repeat" description="ANK" evidence="1">
    <location>
        <begin position="152"/>
        <end position="184"/>
    </location>
</feature>
<dbReference type="PROSITE" id="PS51257">
    <property type="entry name" value="PROKAR_LIPOPROTEIN"/>
    <property type="match status" value="1"/>
</dbReference>
<protein>
    <submittedName>
        <fullName evidence="2">Ankyrin repeat domain-containing protein</fullName>
    </submittedName>
</protein>
<gene>
    <name evidence="2" type="ORF">J7I42_19230</name>
</gene>
<evidence type="ECO:0000313" key="2">
    <source>
        <dbReference type="EMBL" id="MBO9202428.1"/>
    </source>
</evidence>
<dbReference type="SUPFAM" id="SSF48403">
    <property type="entry name" value="Ankyrin repeat"/>
    <property type="match status" value="1"/>
</dbReference>
<accession>A0ABS3YX30</accession>
<dbReference type="PANTHER" id="PTHR24127:SF1">
    <property type="entry name" value="ANKYRIN REPEAT AND EF-HAND DOMAIN-CONTAINING PROTEIN 1"/>
    <property type="match status" value="1"/>
</dbReference>